<dbReference type="SMART" id="SM00382">
    <property type="entry name" value="AAA"/>
    <property type="match status" value="1"/>
</dbReference>
<feature type="compositionally biased region" description="Basic and acidic residues" evidence="3">
    <location>
        <begin position="255"/>
        <end position="272"/>
    </location>
</feature>
<evidence type="ECO:0000256" key="3">
    <source>
        <dbReference type="SAM" id="MobiDB-lite"/>
    </source>
</evidence>
<dbReference type="InterPro" id="IPR003959">
    <property type="entry name" value="ATPase_AAA_core"/>
</dbReference>
<comment type="caution">
    <text evidence="5">The sequence shown here is derived from an EMBL/GenBank/DDBJ whole genome shotgun (WGS) entry which is preliminary data.</text>
</comment>
<evidence type="ECO:0000259" key="4">
    <source>
        <dbReference type="SMART" id="SM00382"/>
    </source>
</evidence>
<dbReference type="AlphaFoldDB" id="A0A8H8DG54"/>
<sequence>MGGEGGGGRQGSAVSSCSARRPSGVAVSEGREERQIHRLLDVGMGYGRLSSAGEEIQMARRRRPLHARNPGGRDSVPAPARAVSVPQSIYRPAAAARRFSRRQVIVLHPGLAPCAQAAAWIAARAAKSTARGELLRFLAEHLLTPAQAQKLAATAAGTAAKPATGALAERLYGRGDPAASPAANASYRKPVRLQHLIHAFRLVQITSLSPLQLRAEIEDDIAHCLEGVGPDEVEFHLNATRSPPKYQVVLDENLSNERKPKGRGSWKEDAENSARGCSGGAGVQSGRMESAIEGLDSPRPRPRHTPTPNFSSTVNCAPPPKESIDARFSDVHLPEAAIRTIQKTIILPLIRPELFSSGVLARQQISGILLFGPPGTGKTLLAKAVASESGCTMMSVDLSGVLAKWVGESEKNIRAVFTLAAKLAPTVLFVDELDALFSARKSDTQEYRRSAVNEFMVRDRSRSSGERLLSIFLFYSDVLDGPIVRCSRCHPFSRSRHH</sequence>
<dbReference type="Gene3D" id="3.40.50.300">
    <property type="entry name" value="P-loop containing nucleotide triphosphate hydrolases"/>
    <property type="match status" value="1"/>
</dbReference>
<dbReference type="EMBL" id="JAEFCI010010184">
    <property type="protein sequence ID" value="KAG5457374.1"/>
    <property type="molecule type" value="Genomic_DNA"/>
</dbReference>
<evidence type="ECO:0000256" key="1">
    <source>
        <dbReference type="ARBA" id="ARBA00022741"/>
    </source>
</evidence>
<keyword evidence="6" id="KW-1185">Reference proteome</keyword>
<gene>
    <name evidence="5" type="ORF">BJ554DRAFT_2629</name>
</gene>
<dbReference type="Pfam" id="PF00004">
    <property type="entry name" value="AAA"/>
    <property type="match status" value="1"/>
</dbReference>
<dbReference type="PANTHER" id="PTHR45644">
    <property type="entry name" value="AAA ATPASE, PUTATIVE (AFU_ORTHOLOGUE AFUA_2G12920)-RELATED-RELATED"/>
    <property type="match status" value="1"/>
</dbReference>
<dbReference type="InterPro" id="IPR027417">
    <property type="entry name" value="P-loop_NTPase"/>
</dbReference>
<dbReference type="Proteomes" id="UP000673691">
    <property type="component" value="Unassembled WGS sequence"/>
</dbReference>
<keyword evidence="2" id="KW-0067">ATP-binding</keyword>
<name>A0A8H8DG54_9FUNG</name>
<feature type="region of interest" description="Disordered" evidence="3">
    <location>
        <begin position="1"/>
        <end position="32"/>
    </location>
</feature>
<keyword evidence="1" id="KW-0547">Nucleotide-binding</keyword>
<organism evidence="5 6">
    <name type="scientific">Olpidium bornovanus</name>
    <dbReference type="NCBI Taxonomy" id="278681"/>
    <lineage>
        <taxon>Eukaryota</taxon>
        <taxon>Fungi</taxon>
        <taxon>Fungi incertae sedis</taxon>
        <taxon>Olpidiomycota</taxon>
        <taxon>Olpidiomycotina</taxon>
        <taxon>Olpidiomycetes</taxon>
        <taxon>Olpidiales</taxon>
        <taxon>Olpidiaceae</taxon>
        <taxon>Olpidium</taxon>
    </lineage>
</organism>
<dbReference type="InterPro" id="IPR003593">
    <property type="entry name" value="AAA+_ATPase"/>
</dbReference>
<protein>
    <recommendedName>
        <fullName evidence="4">AAA+ ATPase domain-containing protein</fullName>
    </recommendedName>
</protein>
<dbReference type="OrthoDB" id="39734at2759"/>
<evidence type="ECO:0000313" key="5">
    <source>
        <dbReference type="EMBL" id="KAG5457374.1"/>
    </source>
</evidence>
<feature type="region of interest" description="Disordered" evidence="3">
    <location>
        <begin position="251"/>
        <end position="321"/>
    </location>
</feature>
<evidence type="ECO:0000313" key="6">
    <source>
        <dbReference type="Proteomes" id="UP000673691"/>
    </source>
</evidence>
<feature type="compositionally biased region" description="Gly residues" evidence="3">
    <location>
        <begin position="1"/>
        <end position="10"/>
    </location>
</feature>
<dbReference type="GO" id="GO:0016887">
    <property type="term" value="F:ATP hydrolysis activity"/>
    <property type="evidence" value="ECO:0007669"/>
    <property type="project" value="InterPro"/>
</dbReference>
<evidence type="ECO:0000256" key="2">
    <source>
        <dbReference type="ARBA" id="ARBA00022840"/>
    </source>
</evidence>
<dbReference type="GO" id="GO:0005741">
    <property type="term" value="C:mitochondrial outer membrane"/>
    <property type="evidence" value="ECO:0007669"/>
    <property type="project" value="TreeGrafter"/>
</dbReference>
<dbReference type="GO" id="GO:0005524">
    <property type="term" value="F:ATP binding"/>
    <property type="evidence" value="ECO:0007669"/>
    <property type="project" value="UniProtKB-KW"/>
</dbReference>
<feature type="domain" description="AAA+ ATPase" evidence="4">
    <location>
        <begin position="364"/>
        <end position="496"/>
    </location>
</feature>
<accession>A0A8H8DG54</accession>
<dbReference type="PANTHER" id="PTHR45644:SF56">
    <property type="entry name" value="AAA ATPASE, PUTATIVE (AFU_ORTHOLOGUE AFUA_2G12920)-RELATED"/>
    <property type="match status" value="1"/>
</dbReference>
<dbReference type="SUPFAM" id="SSF52540">
    <property type="entry name" value="P-loop containing nucleoside triphosphate hydrolases"/>
    <property type="match status" value="1"/>
</dbReference>
<reference evidence="5 6" key="1">
    <citation type="journal article" name="Sci. Rep.">
        <title>Genome-scale phylogenetic analyses confirm Olpidium as the closest living zoosporic fungus to the non-flagellated, terrestrial fungi.</title>
        <authorList>
            <person name="Chang Y."/>
            <person name="Rochon D."/>
            <person name="Sekimoto S."/>
            <person name="Wang Y."/>
            <person name="Chovatia M."/>
            <person name="Sandor L."/>
            <person name="Salamov A."/>
            <person name="Grigoriev I.V."/>
            <person name="Stajich J.E."/>
            <person name="Spatafora J.W."/>
        </authorList>
    </citation>
    <scope>NUCLEOTIDE SEQUENCE [LARGE SCALE GENOMIC DNA]</scope>
    <source>
        <strain evidence="5">S191</strain>
    </source>
</reference>
<proteinExistence type="predicted"/>
<dbReference type="InterPro" id="IPR051701">
    <property type="entry name" value="Mito_OM_Translocase_MSP1"/>
</dbReference>
<feature type="non-terminal residue" evidence="5">
    <location>
        <position position="498"/>
    </location>
</feature>